<dbReference type="InterPro" id="IPR028098">
    <property type="entry name" value="Glyco_trans_4-like_N"/>
</dbReference>
<dbReference type="AlphaFoldDB" id="C9QDE5"/>
<keyword evidence="5" id="KW-1185">Reference proteome</keyword>
<dbReference type="STRING" id="675816.VIA_000510"/>
<protein>
    <submittedName>
        <fullName evidence="2 3">Glycosyltransferase</fullName>
    </submittedName>
</protein>
<evidence type="ECO:0000313" key="4">
    <source>
        <dbReference type="Proteomes" id="UP000002817"/>
    </source>
</evidence>
<comment type="caution">
    <text evidence="3">The sequence shown here is derived from an EMBL/GenBank/DDBJ whole genome shotgun (WGS) entry which is preliminary data.</text>
</comment>
<evidence type="ECO:0000313" key="5">
    <source>
        <dbReference type="Proteomes" id="UP000003515"/>
    </source>
</evidence>
<evidence type="ECO:0000313" key="3">
    <source>
        <dbReference type="EMBL" id="EGU52107.1"/>
    </source>
</evidence>
<dbReference type="Pfam" id="PF13439">
    <property type="entry name" value="Glyco_transf_4"/>
    <property type="match status" value="1"/>
</dbReference>
<dbReference type="PATRIC" id="fig|675816.5.peg.1073"/>
<dbReference type="PANTHER" id="PTHR45947:SF3">
    <property type="entry name" value="SULFOQUINOVOSYL TRANSFERASE SQD2"/>
    <property type="match status" value="1"/>
</dbReference>
<dbReference type="Gene3D" id="3.40.50.2000">
    <property type="entry name" value="Glycogen Phosphorylase B"/>
    <property type="match status" value="2"/>
</dbReference>
<dbReference type="OrthoDB" id="9805661at2"/>
<dbReference type="SUPFAM" id="SSF53756">
    <property type="entry name" value="UDP-Glycosyltransferase/glycogen phosphorylase"/>
    <property type="match status" value="1"/>
</dbReference>
<dbReference type="GO" id="GO:0016757">
    <property type="term" value="F:glycosyltransferase activity"/>
    <property type="evidence" value="ECO:0007669"/>
    <property type="project" value="TreeGrafter"/>
</dbReference>
<reference evidence="3 4" key="3">
    <citation type="journal article" date="2012" name="Int. J. Syst. Evol. Microbiol.">
        <title>Vibrio caribbeanicus sp. nov., isolated from the marine sponge Scleritoderma cyanea.</title>
        <authorList>
            <person name="Hoffmann M."/>
            <person name="Monday S.R."/>
            <person name="Allard M.W."/>
            <person name="Strain E.A."/>
            <person name="Whittaker P."/>
            <person name="Naum M."/>
            <person name="McCarthy P.J."/>
            <person name="Lopez J.V."/>
            <person name="Fischer M."/>
            <person name="Brown E.W."/>
        </authorList>
    </citation>
    <scope>NUCLEOTIDE SEQUENCE [LARGE SCALE GENOMIC DNA]</scope>
    <source>
        <strain evidence="3">CIP 102891</strain>
        <strain evidence="4">CIP 102891 / ATCC 33934</strain>
    </source>
</reference>
<dbReference type="EMBL" id="ACZV01000003">
    <property type="protein sequence ID" value="EEX95047.1"/>
    <property type="molecule type" value="Genomic_DNA"/>
</dbReference>
<sequence length="346" mass="38648">MSGKVKKVAFLITKSEVGGAQTWVAQLITLLERDIQPIIITNQPGWLSSASPNIPCYFVSEIEQGFSIKAVCKISRLLVDNQVDTVIASSANAGVYARLISLKYSFKCVYVSHGWSCIYNGGVLKSVYITLEHLLSKLSDIVWCVSHSDYVKARDIIKVPERKLKLAQNATFPLRVSKKTFLEEGRALRVVSVGRLCQPKRYELLMDAIHNLAEVELTIVGNGPDFNELSTWRSPNVELVGEVENFRDYADFDVFILLSDSEGLPMSAIEAGSANIPLILSDVGGCRELIEPSNPNGLLVENNIEEVRRALMEIKLNYPRYKTAANDLSEKFNIYSYKSEYLSILE</sequence>
<dbReference type="PANTHER" id="PTHR45947">
    <property type="entry name" value="SULFOQUINOVOSYL TRANSFERASE SQD2"/>
    <property type="match status" value="1"/>
</dbReference>
<dbReference type="InterPro" id="IPR050194">
    <property type="entry name" value="Glycosyltransferase_grp1"/>
</dbReference>
<evidence type="ECO:0000259" key="1">
    <source>
        <dbReference type="Pfam" id="PF13439"/>
    </source>
</evidence>
<dbReference type="Proteomes" id="UP000003515">
    <property type="component" value="Unassembled WGS sequence"/>
</dbReference>
<keyword evidence="3" id="KW-0808">Transferase</keyword>
<reference evidence="2 5" key="1">
    <citation type="submission" date="2009-10" db="EMBL/GenBank/DDBJ databases">
        <authorList>
            <consortium name="Los Alamos National Laboratory (LANL)"/>
            <consortium name="National Microbial Pathogen Data Resource (NMPDR)"/>
            <person name="Munk A.C."/>
            <person name="Chertkov O."/>
            <person name="Tapia R."/>
            <person name="Green L."/>
            <person name="Rogers Y."/>
            <person name="Detter J.C."/>
            <person name="Bruce D."/>
            <person name="Brettin T.S."/>
            <person name="Colwell R.R."/>
            <person name="Huq A."/>
            <person name="Grim C.J."/>
            <person name="Hasan N.A."/>
            <person name="Bartels D."/>
            <person name="Vonstein V."/>
        </authorList>
    </citation>
    <scope>NUCLEOTIDE SEQUENCE [LARGE SCALE GENOMIC DNA]</scope>
    <source>
        <strain evidence="2 5">CIP 102891</strain>
    </source>
</reference>
<name>C9QDE5_VIBOR</name>
<proteinExistence type="predicted"/>
<evidence type="ECO:0000313" key="2">
    <source>
        <dbReference type="EMBL" id="EEX95047.1"/>
    </source>
</evidence>
<dbReference type="EMBL" id="AFWH01000014">
    <property type="protein sequence ID" value="EGU52107.1"/>
    <property type="molecule type" value="Genomic_DNA"/>
</dbReference>
<dbReference type="Pfam" id="PF13692">
    <property type="entry name" value="Glyco_trans_1_4"/>
    <property type="match status" value="1"/>
</dbReference>
<reference evidence="3" key="2">
    <citation type="submission" date="2011-08" db="EMBL/GenBank/DDBJ databases">
        <authorList>
            <person name="Hoffman M."/>
            <person name="Strain E.A."/>
            <person name="Brown E."/>
            <person name="Allard M.W."/>
        </authorList>
    </citation>
    <scope>NUCLEOTIDE SEQUENCE</scope>
    <source>
        <strain evidence="3">CIP 102891</strain>
    </source>
</reference>
<organism evidence="3 4">
    <name type="scientific">Vibrio orientalis CIP 102891 = ATCC 33934</name>
    <dbReference type="NCBI Taxonomy" id="675816"/>
    <lineage>
        <taxon>Bacteria</taxon>
        <taxon>Pseudomonadati</taxon>
        <taxon>Pseudomonadota</taxon>
        <taxon>Gammaproteobacteria</taxon>
        <taxon>Vibrionales</taxon>
        <taxon>Vibrionaceae</taxon>
        <taxon>Vibrio</taxon>
        <taxon>Vibrio oreintalis group</taxon>
    </lineage>
</organism>
<dbReference type="eggNOG" id="COG0438">
    <property type="taxonomic scope" value="Bacteria"/>
</dbReference>
<gene>
    <name evidence="2" type="ORF">VIA_000510</name>
    <name evidence="3" type="ORF">VIOR3934_06379</name>
</gene>
<feature type="domain" description="Glycosyltransferase subfamily 4-like N-terminal" evidence="1">
    <location>
        <begin position="17"/>
        <end position="169"/>
    </location>
</feature>
<accession>C9QDE5</accession>
<dbReference type="Proteomes" id="UP000002817">
    <property type="component" value="Unassembled WGS sequence"/>
</dbReference>